<feature type="transmembrane region" description="Helical" evidence="9">
    <location>
        <begin position="6"/>
        <end position="24"/>
    </location>
</feature>
<comment type="catalytic activity">
    <reaction evidence="8 9">
        <text>a ubiquinone + NADH + 5 H(+)(in) = a ubiquinol + NAD(+) + 4 H(+)(out)</text>
        <dbReference type="Rhea" id="RHEA:29091"/>
        <dbReference type="Rhea" id="RHEA-COMP:9565"/>
        <dbReference type="Rhea" id="RHEA-COMP:9566"/>
        <dbReference type="ChEBI" id="CHEBI:15378"/>
        <dbReference type="ChEBI" id="CHEBI:16389"/>
        <dbReference type="ChEBI" id="CHEBI:17976"/>
        <dbReference type="ChEBI" id="CHEBI:57540"/>
        <dbReference type="ChEBI" id="CHEBI:57945"/>
        <dbReference type="EC" id="7.1.1.2"/>
    </reaction>
</comment>
<keyword evidence="9" id="KW-0249">Electron transport</keyword>
<dbReference type="PANTHER" id="PTHR11058">
    <property type="entry name" value="NADH-UBIQUINONE OXIDOREDUCTASE CHAIN 3"/>
    <property type="match status" value="1"/>
</dbReference>
<keyword evidence="6 9" id="KW-1133">Transmembrane helix</keyword>
<dbReference type="GO" id="GO:0008137">
    <property type="term" value="F:NADH dehydrogenase (ubiquinone) activity"/>
    <property type="evidence" value="ECO:0007669"/>
    <property type="project" value="UniProtKB-UniRule"/>
</dbReference>
<proteinExistence type="inferred from homology"/>
<evidence type="ECO:0000256" key="4">
    <source>
        <dbReference type="ARBA" id="ARBA00022448"/>
    </source>
</evidence>
<keyword evidence="9" id="KW-0679">Respiratory chain</keyword>
<evidence type="ECO:0000256" key="6">
    <source>
        <dbReference type="ARBA" id="ARBA00022989"/>
    </source>
</evidence>
<dbReference type="InterPro" id="IPR000440">
    <property type="entry name" value="NADH_UbQ/plastoQ_OxRdtase_su3"/>
</dbReference>
<evidence type="ECO:0000256" key="2">
    <source>
        <dbReference type="ARBA" id="ARBA00008472"/>
    </source>
</evidence>
<dbReference type="EMBL" id="MG989229">
    <property type="protein sequence ID" value="AWU48971.1"/>
    <property type="molecule type" value="Genomic_DNA"/>
</dbReference>
<evidence type="ECO:0000256" key="3">
    <source>
        <dbReference type="ARBA" id="ARBA00021007"/>
    </source>
</evidence>
<comment type="function">
    <text evidence="9">Core subunit of the mitochondrial membrane respiratory chain NADH dehydrogenase (Complex I) which catalyzes electron transfer from NADH through the respiratory chain, using ubiquinone as an electron acceptor. Essential for the catalytic activity of complex I.</text>
</comment>
<feature type="transmembrane region" description="Helical" evidence="9">
    <location>
        <begin position="54"/>
        <end position="74"/>
    </location>
</feature>
<keyword evidence="7 9" id="KW-0472">Membrane</keyword>
<comment type="similarity">
    <text evidence="2 9">Belongs to the complex I subunit 3 family.</text>
</comment>
<dbReference type="InterPro" id="IPR038430">
    <property type="entry name" value="NDAH_ubi_oxred_su3_sf"/>
</dbReference>
<gene>
    <name evidence="10" type="primary">nad3</name>
</gene>
<protein>
    <recommendedName>
        <fullName evidence="3 9">NADH-ubiquinone oxidoreductase chain 3</fullName>
        <ecNumber evidence="9">7.1.1.2</ecNumber>
    </recommendedName>
</protein>
<keyword evidence="9 10" id="KW-0496">Mitochondrion</keyword>
<dbReference type="EC" id="7.1.1.2" evidence="9"/>
<dbReference type="GO" id="GO:0030964">
    <property type="term" value="C:NADH dehydrogenase complex"/>
    <property type="evidence" value="ECO:0007669"/>
    <property type="project" value="TreeGrafter"/>
</dbReference>
<accession>A0A344A2I0</accession>
<evidence type="ECO:0000313" key="10">
    <source>
        <dbReference type="EMBL" id="AWU48971.1"/>
    </source>
</evidence>
<keyword evidence="9" id="KW-0520">NAD</keyword>
<evidence type="ECO:0000256" key="1">
    <source>
        <dbReference type="ARBA" id="ARBA00004370"/>
    </source>
</evidence>
<keyword evidence="4 9" id="KW-0813">Transport</keyword>
<evidence type="ECO:0000256" key="9">
    <source>
        <dbReference type="RuleBase" id="RU003640"/>
    </source>
</evidence>
<evidence type="ECO:0000256" key="8">
    <source>
        <dbReference type="ARBA" id="ARBA00049551"/>
    </source>
</evidence>
<organism evidence="10">
    <name type="scientific">Leptynoptera sulfurea</name>
    <dbReference type="NCBI Taxonomy" id="1950150"/>
    <lineage>
        <taxon>Eukaryota</taxon>
        <taxon>Metazoa</taxon>
        <taxon>Ecdysozoa</taxon>
        <taxon>Arthropoda</taxon>
        <taxon>Hexapoda</taxon>
        <taxon>Insecta</taxon>
        <taxon>Pterygota</taxon>
        <taxon>Neoptera</taxon>
        <taxon>Paraneoptera</taxon>
        <taxon>Hemiptera</taxon>
        <taxon>Sternorrhyncha</taxon>
        <taxon>Psylloidea</taxon>
        <taxon>Triozidae</taxon>
        <taxon>Leptynoptera</taxon>
    </lineage>
</organism>
<dbReference type="AlphaFoldDB" id="A0A344A2I0"/>
<reference evidence="10" key="1">
    <citation type="submission" date="2018-02" db="EMBL/GenBank/DDBJ databases">
        <title>Resolving the psyllid tree of life: Phylogenomic analysis of the superfamily Psylloidea (Hemiptera).</title>
        <authorList>
            <person name="Percy D.M."/>
            <person name="Sveinsson S."/>
            <person name="Lemmon A.R."/>
            <person name="Lemmon E.M."/>
            <person name="Ouvrard D."/>
            <person name="Burckhardt D."/>
        </authorList>
    </citation>
    <scope>NUCLEOTIDE SEQUENCE</scope>
    <source>
        <strain evidence="10">DP1.ctg068_circ</strain>
    </source>
</reference>
<evidence type="ECO:0000256" key="5">
    <source>
        <dbReference type="ARBA" id="ARBA00022692"/>
    </source>
</evidence>
<dbReference type="Gene3D" id="1.20.58.1610">
    <property type="entry name" value="NADH:ubiquinone/plastoquinone oxidoreductase, chain 3"/>
    <property type="match status" value="1"/>
</dbReference>
<feature type="transmembrane region" description="Helical" evidence="9">
    <location>
        <begin position="86"/>
        <end position="105"/>
    </location>
</feature>
<dbReference type="GO" id="GO:0031966">
    <property type="term" value="C:mitochondrial membrane"/>
    <property type="evidence" value="ECO:0007669"/>
    <property type="project" value="UniProtKB-SubCell"/>
</dbReference>
<keyword evidence="5 9" id="KW-0812">Transmembrane</keyword>
<keyword evidence="9" id="KW-1278">Translocase</keyword>
<sequence>MLMFMFMFSTLLILILIMNMIFMINHWKSINREKNSPFECGFDPFSKSRNSFSIHFFCISLMFLIFDIEITIVIPTTVSLNFITTLSWINFCSIMFTILFVGLIIEWAEGSMEWK</sequence>
<comment type="subcellular location">
    <subcellularLocation>
        <location evidence="1">Membrane</location>
    </subcellularLocation>
    <subcellularLocation>
        <location evidence="9">Mitochondrion membrane</location>
        <topology evidence="9">Multi-pass membrane protein</topology>
    </subcellularLocation>
</comment>
<dbReference type="PANTHER" id="PTHR11058:SF9">
    <property type="entry name" value="NADH-UBIQUINONE OXIDOREDUCTASE CHAIN 3"/>
    <property type="match status" value="1"/>
</dbReference>
<keyword evidence="9" id="KW-0830">Ubiquinone</keyword>
<evidence type="ECO:0000256" key="7">
    <source>
        <dbReference type="ARBA" id="ARBA00023136"/>
    </source>
</evidence>
<dbReference type="Pfam" id="PF00507">
    <property type="entry name" value="Oxidored_q4"/>
    <property type="match status" value="1"/>
</dbReference>
<name>A0A344A2I0_9HEMI</name>
<geneLocation type="mitochondrion" evidence="10"/>